<organism evidence="1 2">
    <name type="scientific">Bacillus infantis</name>
    <dbReference type="NCBI Taxonomy" id="324767"/>
    <lineage>
        <taxon>Bacteria</taxon>
        <taxon>Bacillati</taxon>
        <taxon>Bacillota</taxon>
        <taxon>Bacilli</taxon>
        <taxon>Bacillales</taxon>
        <taxon>Bacillaceae</taxon>
        <taxon>Bacillus</taxon>
    </lineage>
</organism>
<accession>A0A5D4SER3</accession>
<protein>
    <recommendedName>
        <fullName evidence="3">Replication-relaxation family protein</fullName>
    </recommendedName>
</protein>
<dbReference type="Pfam" id="PF13814">
    <property type="entry name" value="Replic_Relax"/>
    <property type="match status" value="1"/>
</dbReference>
<reference evidence="1 2" key="1">
    <citation type="submission" date="2019-08" db="EMBL/GenBank/DDBJ databases">
        <title>Bacillus genomes from the desert of Cuatro Cienegas, Coahuila.</title>
        <authorList>
            <person name="Olmedo-Alvarez G."/>
        </authorList>
    </citation>
    <scope>NUCLEOTIDE SEQUENCE [LARGE SCALE GENOMIC DNA]</scope>
    <source>
        <strain evidence="1 2">CH37_1T</strain>
    </source>
</reference>
<name>A0A5D4SER3_9BACI</name>
<dbReference type="EMBL" id="VTES01000006">
    <property type="protein sequence ID" value="TYS60688.1"/>
    <property type="molecule type" value="Genomic_DNA"/>
</dbReference>
<evidence type="ECO:0000313" key="2">
    <source>
        <dbReference type="Proteomes" id="UP000323732"/>
    </source>
</evidence>
<dbReference type="RefSeq" id="WP_148950837.1">
    <property type="nucleotide sequence ID" value="NZ_VTES01000006.1"/>
</dbReference>
<comment type="caution">
    <text evidence="1">The sequence shown here is derived from an EMBL/GenBank/DDBJ whole genome shotgun (WGS) entry which is preliminary data.</text>
</comment>
<gene>
    <name evidence="1" type="ORF">FZD47_21000</name>
</gene>
<dbReference type="Proteomes" id="UP000323732">
    <property type="component" value="Unassembled WGS sequence"/>
</dbReference>
<dbReference type="AlphaFoldDB" id="A0A5D4SER3"/>
<proteinExistence type="predicted"/>
<evidence type="ECO:0000313" key="1">
    <source>
        <dbReference type="EMBL" id="TYS60688.1"/>
    </source>
</evidence>
<sequence length="429" mass="49278">MKIEVDNFVYKLSLQNKKKRVVLKSEELMLLEELSHHRVLGAGEVHNILQVASNKPKNSRAITNRLRRLVNIGVLKRLVLPPSANNRFPLYFYKVGSKGLQVLVQTGALTKERSEMINEYLKKAKVPNPHNIATSILANKVKLLGFKEGFEDYQHGRSSLFFEKNSPIVPDWVFKRNTHLVCLEVDSGGESLSVIRDKYKKYIELAAKTKDKIKVVFSVMDGSVSQSLTDSERSKRTYSIKESAPPLQEWPANLSFYSLTAERTPALILRLIKDIEPIPAELRKIIVNDWVNLWKENIPAGNELTLLNNDEIYADDNRQRLNDADAILRVQTRNYKRTVAVLHGEEGSVFTYQKLRLLHERTALRPIKGEMFNKIVLLYEDEEAAEKDVYGVLLSNAEFAYRGLWKGDPSQVKILRQVSPYRKEWGKFE</sequence>
<evidence type="ECO:0008006" key="3">
    <source>
        <dbReference type="Google" id="ProtNLM"/>
    </source>
</evidence>
<dbReference type="InterPro" id="IPR025855">
    <property type="entry name" value="Replic_Relax"/>
</dbReference>